<evidence type="ECO:0000256" key="2">
    <source>
        <dbReference type="ARBA" id="ARBA00022723"/>
    </source>
</evidence>
<evidence type="ECO:0008006" key="8">
    <source>
        <dbReference type="Google" id="ProtNLM"/>
    </source>
</evidence>
<organism evidence="6 7">
    <name type="scientific">Penicillium brasilianum</name>
    <dbReference type="NCBI Taxonomy" id="104259"/>
    <lineage>
        <taxon>Eukaryota</taxon>
        <taxon>Fungi</taxon>
        <taxon>Dikarya</taxon>
        <taxon>Ascomycota</taxon>
        <taxon>Pezizomycotina</taxon>
        <taxon>Eurotiomycetes</taxon>
        <taxon>Eurotiomycetidae</taxon>
        <taxon>Eurotiales</taxon>
        <taxon>Aspergillaceae</taxon>
        <taxon>Penicillium</taxon>
    </lineage>
</organism>
<dbReference type="GO" id="GO:0005634">
    <property type="term" value="C:nucleus"/>
    <property type="evidence" value="ECO:0007669"/>
    <property type="project" value="UniProtKB-SubCell"/>
</dbReference>
<keyword evidence="3" id="KW-0863">Zinc-finger</keyword>
<dbReference type="InterPro" id="IPR012337">
    <property type="entry name" value="RNaseH-like_sf"/>
</dbReference>
<evidence type="ECO:0000313" key="7">
    <source>
        <dbReference type="Proteomes" id="UP000042958"/>
    </source>
</evidence>
<dbReference type="Proteomes" id="UP000042958">
    <property type="component" value="Unassembled WGS sequence"/>
</dbReference>
<dbReference type="OrthoDB" id="4367649at2759"/>
<comment type="subcellular location">
    <subcellularLocation>
        <location evidence="1">Nucleus</location>
    </subcellularLocation>
</comment>
<keyword evidence="4" id="KW-0862">Zinc</keyword>
<keyword evidence="7" id="KW-1185">Reference proteome</keyword>
<evidence type="ECO:0000256" key="5">
    <source>
        <dbReference type="ARBA" id="ARBA00023242"/>
    </source>
</evidence>
<proteinExistence type="predicted"/>
<evidence type="ECO:0000313" key="6">
    <source>
        <dbReference type="EMBL" id="CEJ62526.1"/>
    </source>
</evidence>
<dbReference type="GO" id="GO:0008270">
    <property type="term" value="F:zinc ion binding"/>
    <property type="evidence" value="ECO:0007669"/>
    <property type="project" value="UniProtKB-KW"/>
</dbReference>
<dbReference type="STRING" id="104259.A0A0F7U2P9"/>
<evidence type="ECO:0000256" key="1">
    <source>
        <dbReference type="ARBA" id="ARBA00004123"/>
    </source>
</evidence>
<dbReference type="PANTHER" id="PTHR46481:SF10">
    <property type="entry name" value="ZINC FINGER BED DOMAIN-CONTAINING PROTEIN 39"/>
    <property type="match status" value="1"/>
</dbReference>
<name>A0A0F7U2P9_PENBI</name>
<evidence type="ECO:0000256" key="4">
    <source>
        <dbReference type="ARBA" id="ARBA00022833"/>
    </source>
</evidence>
<reference evidence="7" key="1">
    <citation type="journal article" date="2015" name="Genome Announc.">
        <title>Draft genome sequence of the fungus Penicillium brasilianum MG11.</title>
        <authorList>
            <person name="Horn F."/>
            <person name="Linde J."/>
            <person name="Mattern D.J."/>
            <person name="Walther G."/>
            <person name="Guthke R."/>
            <person name="Brakhage A.A."/>
            <person name="Valiante V."/>
        </authorList>
    </citation>
    <scope>NUCLEOTIDE SEQUENCE [LARGE SCALE GENOMIC DNA]</scope>
    <source>
        <strain evidence="7">MG11</strain>
    </source>
</reference>
<accession>A0A0F7U2P9</accession>
<sequence>MAITGYFIDLNWDYREFLLGFEPLEGTHSGENLCSVLLKRLQDYNITHRILAITTDNASNNQTLIDRLNDEIETLAEVTGAPVVRVPCIAHVIQLSLKGLLVHMKLEPSNESAEREFKPRPTDGNKDILATLNKVRAFAVFVNASSQRRDAFLKLQSGDTALVPIQDVKTRWNSTFLMLRRAKRIRSARTEKSGLETSNATSS</sequence>
<keyword evidence="2" id="KW-0479">Metal-binding</keyword>
<dbReference type="PANTHER" id="PTHR46481">
    <property type="entry name" value="ZINC FINGER BED DOMAIN-CONTAINING PROTEIN 4"/>
    <property type="match status" value="1"/>
</dbReference>
<dbReference type="InterPro" id="IPR052035">
    <property type="entry name" value="ZnF_BED_domain_contain"/>
</dbReference>
<evidence type="ECO:0000256" key="3">
    <source>
        <dbReference type="ARBA" id="ARBA00022771"/>
    </source>
</evidence>
<gene>
    <name evidence="6" type="ORF">PMG11_11023</name>
</gene>
<dbReference type="AlphaFoldDB" id="A0A0F7U2P9"/>
<dbReference type="EMBL" id="CDHK01000017">
    <property type="protein sequence ID" value="CEJ62526.1"/>
    <property type="molecule type" value="Genomic_DNA"/>
</dbReference>
<dbReference type="SUPFAM" id="SSF53098">
    <property type="entry name" value="Ribonuclease H-like"/>
    <property type="match status" value="1"/>
</dbReference>
<keyword evidence="5" id="KW-0539">Nucleus</keyword>
<protein>
    <recommendedName>
        <fullName evidence="8">DUF659 domain-containing protein</fullName>
    </recommendedName>
</protein>